<dbReference type="Proteomes" id="UP000288859">
    <property type="component" value="Unassembled WGS sequence"/>
</dbReference>
<dbReference type="PANTHER" id="PTHR42760">
    <property type="entry name" value="SHORT-CHAIN DEHYDROGENASES/REDUCTASES FAMILY MEMBER"/>
    <property type="match status" value="1"/>
</dbReference>
<dbReference type="FunFam" id="3.40.50.720:FF:000084">
    <property type="entry name" value="Short-chain dehydrogenase reductase"/>
    <property type="match status" value="1"/>
</dbReference>
<dbReference type="PANTHER" id="PTHR42760:SF121">
    <property type="entry name" value="3-OXOACYL-(ACYL-CARRIER-PROTEIN) REDUCTASE"/>
    <property type="match status" value="1"/>
</dbReference>
<dbReference type="GO" id="GO:0006633">
    <property type="term" value="P:fatty acid biosynthetic process"/>
    <property type="evidence" value="ECO:0007669"/>
    <property type="project" value="TreeGrafter"/>
</dbReference>
<sequence>MPVALVTGASRGIGKAISLQLADDGYDMALADLSIQASQLEAARAEIEQKGRRAICIHADVSKEDEVRAMVTTTVESLGGLDTMVANAGIVKPNKMFDQTMEEWDQVMGVNAKGLFLCYREAGRQMIKQGRGGRIIGACSNSSFRPSVSGVAYSASKWAVRGITQVAALELAQHGINVNAYCPGPVETEMWAEIDANVTKHTGAAPGSSYEQAVQTRMALKQRLTPEDIALTVSFLAGPGSRNMTGQSLLVDGGQYFS</sequence>
<evidence type="ECO:0008006" key="6">
    <source>
        <dbReference type="Google" id="ProtNLM"/>
    </source>
</evidence>
<evidence type="ECO:0000256" key="3">
    <source>
        <dbReference type="RuleBase" id="RU000363"/>
    </source>
</evidence>
<dbReference type="GO" id="GO:0048038">
    <property type="term" value="F:quinone binding"/>
    <property type="evidence" value="ECO:0007669"/>
    <property type="project" value="TreeGrafter"/>
</dbReference>
<dbReference type="Pfam" id="PF00106">
    <property type="entry name" value="adh_short"/>
    <property type="match status" value="1"/>
</dbReference>
<protein>
    <recommendedName>
        <fullName evidence="6">Diacetyl reductase [(S)-acetoin forming]</fullName>
    </recommendedName>
</protein>
<dbReference type="OrthoDB" id="498125at2759"/>
<name>A0A438N810_EXOME</name>
<dbReference type="PRINTS" id="PR00081">
    <property type="entry name" value="GDHRDH"/>
</dbReference>
<dbReference type="InterPro" id="IPR020904">
    <property type="entry name" value="Sc_DH/Rdtase_CS"/>
</dbReference>
<dbReference type="PRINTS" id="PR00080">
    <property type="entry name" value="SDRFAMILY"/>
</dbReference>
<dbReference type="Gene3D" id="3.40.50.720">
    <property type="entry name" value="NAD(P)-binding Rossmann-like Domain"/>
    <property type="match status" value="1"/>
</dbReference>
<keyword evidence="2" id="KW-0521">NADP</keyword>
<dbReference type="VEuPathDB" id="FungiDB:PV10_00808"/>
<evidence type="ECO:0000313" key="4">
    <source>
        <dbReference type="EMBL" id="RVX71873.1"/>
    </source>
</evidence>
<comment type="similarity">
    <text evidence="1 3">Belongs to the short-chain dehydrogenases/reductases (SDR) family.</text>
</comment>
<dbReference type="PROSITE" id="PS00061">
    <property type="entry name" value="ADH_SHORT"/>
    <property type="match status" value="1"/>
</dbReference>
<evidence type="ECO:0000313" key="5">
    <source>
        <dbReference type="Proteomes" id="UP000288859"/>
    </source>
</evidence>
<dbReference type="InterPro" id="IPR002347">
    <property type="entry name" value="SDR_fam"/>
</dbReference>
<accession>A0A438N810</accession>
<dbReference type="InterPro" id="IPR036291">
    <property type="entry name" value="NAD(P)-bd_dom_sf"/>
</dbReference>
<evidence type="ECO:0000256" key="2">
    <source>
        <dbReference type="ARBA" id="ARBA00022857"/>
    </source>
</evidence>
<reference evidence="4 5" key="1">
    <citation type="submission" date="2017-03" db="EMBL/GenBank/DDBJ databases">
        <title>Genomes of endolithic fungi from Antarctica.</title>
        <authorList>
            <person name="Coleine C."/>
            <person name="Masonjones S."/>
            <person name="Stajich J.E."/>
        </authorList>
    </citation>
    <scope>NUCLEOTIDE SEQUENCE [LARGE SCALE GENOMIC DNA]</scope>
    <source>
        <strain evidence="4 5">CCFEE 6314</strain>
    </source>
</reference>
<proteinExistence type="inferred from homology"/>
<dbReference type="SUPFAM" id="SSF51735">
    <property type="entry name" value="NAD(P)-binding Rossmann-fold domains"/>
    <property type="match status" value="1"/>
</dbReference>
<evidence type="ECO:0000256" key="1">
    <source>
        <dbReference type="ARBA" id="ARBA00006484"/>
    </source>
</evidence>
<dbReference type="GO" id="GO:0016616">
    <property type="term" value="F:oxidoreductase activity, acting on the CH-OH group of donors, NAD or NADP as acceptor"/>
    <property type="evidence" value="ECO:0007669"/>
    <property type="project" value="TreeGrafter"/>
</dbReference>
<comment type="caution">
    <text evidence="4">The sequence shown here is derived from an EMBL/GenBank/DDBJ whole genome shotgun (WGS) entry which is preliminary data.</text>
</comment>
<dbReference type="EMBL" id="NAJM01000015">
    <property type="protein sequence ID" value="RVX71873.1"/>
    <property type="molecule type" value="Genomic_DNA"/>
</dbReference>
<dbReference type="AlphaFoldDB" id="A0A438N810"/>
<gene>
    <name evidence="4" type="ORF">B0A52_04272</name>
</gene>
<organism evidence="4 5">
    <name type="scientific">Exophiala mesophila</name>
    <name type="common">Black yeast-like fungus</name>
    <dbReference type="NCBI Taxonomy" id="212818"/>
    <lineage>
        <taxon>Eukaryota</taxon>
        <taxon>Fungi</taxon>
        <taxon>Dikarya</taxon>
        <taxon>Ascomycota</taxon>
        <taxon>Pezizomycotina</taxon>
        <taxon>Eurotiomycetes</taxon>
        <taxon>Chaetothyriomycetidae</taxon>
        <taxon>Chaetothyriales</taxon>
        <taxon>Herpotrichiellaceae</taxon>
        <taxon>Exophiala</taxon>
    </lineage>
</organism>